<dbReference type="EMBL" id="CP091430">
    <property type="protein sequence ID" value="UVI31260.1"/>
    <property type="molecule type" value="Genomic_DNA"/>
</dbReference>
<keyword evidence="3" id="KW-1185">Reference proteome</keyword>
<name>A0ABY5SFH8_9BACL</name>
<protein>
    <submittedName>
        <fullName evidence="2">Polyphosphate polymerase domain-containing protein</fullName>
    </submittedName>
</protein>
<accession>A0ABY5SFH8</accession>
<evidence type="ECO:0000259" key="1">
    <source>
        <dbReference type="Pfam" id="PF09359"/>
    </source>
</evidence>
<dbReference type="Proteomes" id="UP001057877">
    <property type="component" value="Chromosome"/>
</dbReference>
<evidence type="ECO:0000313" key="3">
    <source>
        <dbReference type="Proteomes" id="UP001057877"/>
    </source>
</evidence>
<organism evidence="2 3">
    <name type="scientific">Paenibacillus spongiae</name>
    <dbReference type="NCBI Taxonomy" id="2909671"/>
    <lineage>
        <taxon>Bacteria</taxon>
        <taxon>Bacillati</taxon>
        <taxon>Bacillota</taxon>
        <taxon>Bacilli</taxon>
        <taxon>Bacillales</taxon>
        <taxon>Paenibacillaceae</taxon>
        <taxon>Paenibacillus</taxon>
    </lineage>
</organism>
<dbReference type="InterPro" id="IPR042267">
    <property type="entry name" value="VTC_sf"/>
</dbReference>
<proteinExistence type="predicted"/>
<dbReference type="InterPro" id="IPR018966">
    <property type="entry name" value="VTC_domain"/>
</dbReference>
<sequence length="235" mass="27558">MEFQGKKLRHEYKYYLHTHDYMALRHKVSQLLTMDRNSVDADGYEIRSLYFDGPHRHSLHDKNDGIFSREKYRIRIYNGSDAKITVERKSKFGEYVCKESAPITRQEYGALLSGSYTFLKERESALLQEFYAALSRGFRPITIVNYVREAYIYEPGNVRITFDKRLSAGINTCNLFHPDLVLEEVLSAPLTILEVKYDSFLPDHIRKLMQLESHNRSSISKYVLCREAGIIHFKE</sequence>
<evidence type="ECO:0000313" key="2">
    <source>
        <dbReference type="EMBL" id="UVI31260.1"/>
    </source>
</evidence>
<feature type="domain" description="VTC" evidence="1">
    <location>
        <begin position="9"/>
        <end position="225"/>
    </location>
</feature>
<reference evidence="2" key="1">
    <citation type="submission" date="2022-01" db="EMBL/GenBank/DDBJ databases">
        <title>Paenibacillus spongiae sp. nov., isolated from marine sponge.</title>
        <authorList>
            <person name="Li Z."/>
            <person name="Zhang M."/>
        </authorList>
    </citation>
    <scope>NUCLEOTIDE SEQUENCE</scope>
    <source>
        <strain evidence="2">PHS-Z3</strain>
    </source>
</reference>
<dbReference type="RefSeq" id="WP_258387324.1">
    <property type="nucleotide sequence ID" value="NZ_CP091430.1"/>
</dbReference>
<dbReference type="CDD" id="cd07750">
    <property type="entry name" value="PolyPPase_VTC_like"/>
    <property type="match status" value="1"/>
</dbReference>
<dbReference type="Gene3D" id="3.20.100.30">
    <property type="entry name" value="VTC, catalytic tunnel domain"/>
    <property type="match status" value="1"/>
</dbReference>
<dbReference type="Pfam" id="PF09359">
    <property type="entry name" value="VTC"/>
    <property type="match status" value="1"/>
</dbReference>
<gene>
    <name evidence="2" type="ORF">L1F29_05295</name>
</gene>